<dbReference type="OrthoDB" id="9811310at2"/>
<dbReference type="PANTHER" id="PTHR36582">
    <property type="entry name" value="ANTITOXIN PARD"/>
    <property type="match status" value="1"/>
</dbReference>
<dbReference type="SUPFAM" id="SSF47598">
    <property type="entry name" value="Ribbon-helix-helix"/>
    <property type="match status" value="1"/>
</dbReference>
<reference evidence="3 4" key="1">
    <citation type="submission" date="2019-05" db="EMBL/GenBank/DDBJ databases">
        <title>Polaribacter aestuariivivens sp. nov., isolated from a tidal flat.</title>
        <authorList>
            <person name="Yoon J.-H."/>
        </authorList>
    </citation>
    <scope>NUCLEOTIDE SEQUENCE [LARGE SCALE GENOMIC DNA]</scope>
    <source>
        <strain evidence="3 4">DBTF-3</strain>
    </source>
</reference>
<dbReference type="Gene3D" id="6.10.10.120">
    <property type="entry name" value="Antitoxin ParD1-like"/>
    <property type="match status" value="1"/>
</dbReference>
<dbReference type="RefSeq" id="WP_138534662.1">
    <property type="nucleotide sequence ID" value="NZ_VANR01000001.1"/>
</dbReference>
<comment type="similarity">
    <text evidence="1">Belongs to the ParD antitoxin family.</text>
</comment>
<dbReference type="InterPro" id="IPR038296">
    <property type="entry name" value="ParD_sf"/>
</dbReference>
<name>A0A5S3NB67_9FLAO</name>
<comment type="caution">
    <text evidence="3">The sequence shown here is derived from an EMBL/GenBank/DDBJ whole genome shotgun (WGS) entry which is preliminary data.</text>
</comment>
<accession>A0A5S3NB67</accession>
<sequence length="80" mass="9369">METVRKSITFTEKQNEWIRLQIEKGDFTNDSEYIRDLVRKDQSENFKLLELKNAIDIGFNSGVSTKKISDLMREVDNGQL</sequence>
<proteinExistence type="inferred from homology"/>
<dbReference type="EMBL" id="VANR01000001">
    <property type="protein sequence ID" value="TMM32453.1"/>
    <property type="molecule type" value="Genomic_DNA"/>
</dbReference>
<keyword evidence="4" id="KW-1185">Reference proteome</keyword>
<dbReference type="Pfam" id="PF03693">
    <property type="entry name" value="ParD_antitoxin"/>
    <property type="match status" value="1"/>
</dbReference>
<dbReference type="GO" id="GO:0006355">
    <property type="term" value="P:regulation of DNA-templated transcription"/>
    <property type="evidence" value="ECO:0007669"/>
    <property type="project" value="InterPro"/>
</dbReference>
<dbReference type="Proteomes" id="UP000307140">
    <property type="component" value="Unassembled WGS sequence"/>
</dbReference>
<evidence type="ECO:0000313" key="4">
    <source>
        <dbReference type="Proteomes" id="UP000307140"/>
    </source>
</evidence>
<dbReference type="PANTHER" id="PTHR36582:SF2">
    <property type="entry name" value="ANTITOXIN PARD"/>
    <property type="match status" value="1"/>
</dbReference>
<dbReference type="AlphaFoldDB" id="A0A5S3NB67"/>
<dbReference type="NCBIfam" id="TIGR02606">
    <property type="entry name" value="antidote_CC2985"/>
    <property type="match status" value="1"/>
</dbReference>
<evidence type="ECO:0000256" key="2">
    <source>
        <dbReference type="ARBA" id="ARBA00022649"/>
    </source>
</evidence>
<organism evidence="3 4">
    <name type="scientific">Polaribacter aestuariivivens</name>
    <dbReference type="NCBI Taxonomy" id="2304626"/>
    <lineage>
        <taxon>Bacteria</taxon>
        <taxon>Pseudomonadati</taxon>
        <taxon>Bacteroidota</taxon>
        <taxon>Flavobacteriia</taxon>
        <taxon>Flavobacteriales</taxon>
        <taxon>Flavobacteriaceae</taxon>
    </lineage>
</organism>
<protein>
    <submittedName>
        <fullName evidence="3">Type II toxin-antitoxin system ParD family antitoxin</fullName>
    </submittedName>
</protein>
<gene>
    <name evidence="3" type="ORF">FDT66_03035</name>
</gene>
<keyword evidence="2" id="KW-1277">Toxin-antitoxin system</keyword>
<evidence type="ECO:0000313" key="3">
    <source>
        <dbReference type="EMBL" id="TMM32453.1"/>
    </source>
</evidence>
<evidence type="ECO:0000256" key="1">
    <source>
        <dbReference type="ARBA" id="ARBA00008580"/>
    </source>
</evidence>
<dbReference type="InterPro" id="IPR010985">
    <property type="entry name" value="Ribbon_hlx_hlx"/>
</dbReference>
<dbReference type="InterPro" id="IPR022789">
    <property type="entry name" value="ParD"/>
</dbReference>